<protein>
    <submittedName>
        <fullName evidence="3">Amidase</fullName>
    </submittedName>
</protein>
<dbReference type="InterPro" id="IPR020556">
    <property type="entry name" value="Amidase_CS"/>
</dbReference>
<dbReference type="EMBL" id="ADWY01001492">
    <property type="protein sequence ID" value="EGH17073.1"/>
    <property type="molecule type" value="Genomic_DNA"/>
</dbReference>
<accession>F3CCT1</accession>
<dbReference type="HOGENOM" id="CLU_1457458_0_0_6"/>
<reference evidence="3 4" key="1">
    <citation type="journal article" date="2011" name="PLoS Pathog.">
        <title>Dynamic evolution of pathogenicity revealed by sequencing and comparative genomics of 19 Pseudomonas syringae isolates.</title>
        <authorList>
            <person name="Baltrus D.A."/>
            <person name="Nishimura M.T."/>
            <person name="Romanchuk A."/>
            <person name="Chang J.H."/>
            <person name="Mukhtar M.S."/>
            <person name="Cherkis K."/>
            <person name="Roach J."/>
            <person name="Grant S.R."/>
            <person name="Jones C.D."/>
            <person name="Dangl J.L."/>
        </authorList>
    </citation>
    <scope>NUCLEOTIDE SEQUENCE [LARGE SCALE GENOMIC DNA]</scope>
    <source>
        <strain evidence="4">race 4</strain>
    </source>
</reference>
<feature type="non-terminal residue" evidence="3">
    <location>
        <position position="186"/>
    </location>
</feature>
<organism evidence="3 4">
    <name type="scientific">Pseudomonas savastanoi pv. glycinea str. race 4</name>
    <dbReference type="NCBI Taxonomy" id="875330"/>
    <lineage>
        <taxon>Bacteria</taxon>
        <taxon>Pseudomonadati</taxon>
        <taxon>Pseudomonadota</taxon>
        <taxon>Gammaproteobacteria</taxon>
        <taxon>Pseudomonadales</taxon>
        <taxon>Pseudomonadaceae</taxon>
        <taxon>Pseudomonas</taxon>
    </lineage>
</organism>
<feature type="domain" description="Amidase" evidence="2">
    <location>
        <begin position="46"/>
        <end position="183"/>
    </location>
</feature>
<dbReference type="InterPro" id="IPR000120">
    <property type="entry name" value="Amidase"/>
</dbReference>
<sequence>MREIITLEWLCRALADGDIATAALRGRVLDTEARLVHLNCFIREGDAVSQFGEADHARKGNPLWGVPVSFKDNICVRGLPLTAGTRGMSGFVADQDAAIVSQLKALGAVVAGKNNMHELSFGVTSINPHWGAVGNPVAPGYCAGGSSGGSAVAVASGIVPLSVGTDTGGSIRIPAAFCGITGFPTL</sequence>
<dbReference type="GO" id="GO:0003824">
    <property type="term" value="F:catalytic activity"/>
    <property type="evidence" value="ECO:0007669"/>
    <property type="project" value="InterPro"/>
</dbReference>
<dbReference type="InterPro" id="IPR023631">
    <property type="entry name" value="Amidase_dom"/>
</dbReference>
<comment type="caution">
    <text evidence="3">The sequence shown here is derived from an EMBL/GenBank/DDBJ whole genome shotgun (WGS) entry which is preliminary data.</text>
</comment>
<evidence type="ECO:0000259" key="2">
    <source>
        <dbReference type="Pfam" id="PF01425"/>
    </source>
</evidence>
<evidence type="ECO:0000313" key="3">
    <source>
        <dbReference type="EMBL" id="EGH17073.1"/>
    </source>
</evidence>
<dbReference type="InterPro" id="IPR036928">
    <property type="entry name" value="AS_sf"/>
</dbReference>
<proteinExistence type="inferred from homology"/>
<dbReference type="PANTHER" id="PTHR11895:SF7">
    <property type="entry name" value="GLUTAMYL-TRNA(GLN) AMIDOTRANSFERASE SUBUNIT A, MITOCHONDRIAL"/>
    <property type="match status" value="1"/>
</dbReference>
<dbReference type="PANTHER" id="PTHR11895">
    <property type="entry name" value="TRANSAMIDASE"/>
    <property type="match status" value="1"/>
</dbReference>
<evidence type="ECO:0000313" key="4">
    <source>
        <dbReference type="Proteomes" id="UP000005466"/>
    </source>
</evidence>
<gene>
    <name evidence="3" type="ORF">Pgy4_29110</name>
</gene>
<dbReference type="Proteomes" id="UP000005466">
    <property type="component" value="Unassembled WGS sequence"/>
</dbReference>
<comment type="similarity">
    <text evidence="1">Belongs to the amidase family.</text>
</comment>
<dbReference type="Pfam" id="PF01425">
    <property type="entry name" value="Amidase"/>
    <property type="match status" value="1"/>
</dbReference>
<dbReference type="AlphaFoldDB" id="F3CCT1"/>
<dbReference type="Gene3D" id="3.90.1300.10">
    <property type="entry name" value="Amidase signature (AS) domain"/>
    <property type="match status" value="1"/>
</dbReference>
<name>F3CCT1_PSESG</name>
<evidence type="ECO:0000256" key="1">
    <source>
        <dbReference type="ARBA" id="ARBA00009199"/>
    </source>
</evidence>
<dbReference type="PROSITE" id="PS00571">
    <property type="entry name" value="AMIDASES"/>
    <property type="match status" value="1"/>
</dbReference>
<dbReference type="SUPFAM" id="SSF75304">
    <property type="entry name" value="Amidase signature (AS) enzymes"/>
    <property type="match status" value="1"/>
</dbReference>